<keyword evidence="5" id="KW-0805">Transcription regulation</keyword>
<evidence type="ECO:0000256" key="7">
    <source>
        <dbReference type="ARBA" id="ARBA00023163"/>
    </source>
</evidence>
<keyword evidence="6" id="KW-0238">DNA-binding</keyword>
<feature type="region of interest" description="Disordered" evidence="11">
    <location>
        <begin position="586"/>
        <end position="610"/>
    </location>
</feature>
<keyword evidence="7" id="KW-0804">Transcription</keyword>
<feature type="compositionally biased region" description="Basic and acidic residues" evidence="11">
    <location>
        <begin position="858"/>
        <end position="874"/>
    </location>
</feature>
<evidence type="ECO:0000259" key="12">
    <source>
        <dbReference type="PROSITE" id="PS51058"/>
    </source>
</evidence>
<keyword evidence="3 10" id="KW-0863">Zinc-finger</keyword>
<feature type="compositionally biased region" description="Low complexity" evidence="11">
    <location>
        <begin position="748"/>
        <end position="759"/>
    </location>
</feature>
<dbReference type="EMBL" id="CAJFCV020000004">
    <property type="protein sequence ID" value="CAG9113052.1"/>
    <property type="molecule type" value="Genomic_DNA"/>
</dbReference>
<feature type="region of interest" description="Disordered" evidence="11">
    <location>
        <begin position="748"/>
        <end position="785"/>
    </location>
</feature>
<feature type="compositionally biased region" description="Polar residues" evidence="11">
    <location>
        <begin position="586"/>
        <end position="602"/>
    </location>
</feature>
<feature type="compositionally biased region" description="Polar residues" evidence="11">
    <location>
        <begin position="167"/>
        <end position="179"/>
    </location>
</feature>
<dbReference type="PANTHER" id="PTHR46174">
    <property type="entry name" value="CXXC-TYPE ZINC FINGER PROTEIN 1"/>
    <property type="match status" value="1"/>
</dbReference>
<evidence type="ECO:0000256" key="9">
    <source>
        <dbReference type="ARBA" id="ARBA00023828"/>
    </source>
</evidence>
<evidence type="ECO:0000256" key="1">
    <source>
        <dbReference type="ARBA" id="ARBA00004123"/>
    </source>
</evidence>
<dbReference type="InterPro" id="IPR002857">
    <property type="entry name" value="Znf_CXXC"/>
</dbReference>
<evidence type="ECO:0000313" key="14">
    <source>
        <dbReference type="Proteomes" id="UP000659654"/>
    </source>
</evidence>
<sequence>MNGVEVEPDIEKNRCGNCIGCFRTTNCEKCANCDKKISPCLRRICVQSDESPIQSRGNHKTPVKKEKKGKAKKVPLKKNKVLKVKKSPMKSPVKKLSRREKKQSISQLFEMEPRDEFLEPKEEPISSCNSSPVKFTEHAVKIEVKQEPKENENIDINQEIKQEERTLSQSDTSSQTGQVKQRKPHKPHKPHVWKTKEQRLALKLLKEKQEELEMRQCLGPGCVKFAVPSSKYCSEECGMALAKIRLCRILPQRVADFYGEKPLSELEADIKIQQLTKKKAEIENGLSLADSYTKNLDLYLSVLSQGSTVVVPSSSNQEREDDEVSFPHSCFICGSDVSVRSLPKHIQKCFVRMEKQTTFGTKSKFSYNPNNILCETFDKTTQTFCKRLRVMCSDHYKDEIGSSMKVCGYPIVWSQSRSMEMKDMFGNLESILSEGMCFAERKQCDKHYLWEQTAYAIIDNDRMSLLLQLDEITEHYRRLAEVYRTRGDAVTLLLNWREPGHGKPQDDCTQLQLDAQVERMIREYQRANDLKANSTTPKPHDPTKPRRGRPPGQRRIQPNTRVPVSPQRPFNVGQMGQIPQVRTSYTNAPLQPSTSAHQMSMNPSSSRQIPQPSRFVVRQPAQSAQESRAYEKSYTARPQLRYGTVTRTVSTLPQRDVRRNNVNNMTRTYEIRRDRSRSPSEHQTQVTVLEINPKKLERKLVIQPKVVYEQQEKERLEKGEHLRYVTETEPRYQPEILQYEGQVQYQEELSSSYEESSSQGVNKRPSRSYVDTQQTSSLACNERFSSDNVDVDDEYVHQIGHEEVVQEQYEEEVVTEYVQEQYYDENESFEERAEEVQVQYQEWTEEQIQEANGQEEEQNQHENPVERNVEHPEPPEIPQAFENIPEIPSNNHVPGAPQENST</sequence>
<dbReference type="Proteomes" id="UP000659654">
    <property type="component" value="Unassembled WGS sequence"/>
</dbReference>
<dbReference type="GO" id="GO:0045893">
    <property type="term" value="P:positive regulation of DNA-templated transcription"/>
    <property type="evidence" value="ECO:0007669"/>
    <property type="project" value="TreeGrafter"/>
</dbReference>
<feature type="compositionally biased region" description="Polar residues" evidence="11">
    <location>
        <begin position="888"/>
        <end position="902"/>
    </location>
</feature>
<dbReference type="SMR" id="A0A7I8XEB4"/>
<feature type="region of interest" description="Disordered" evidence="11">
    <location>
        <begin position="526"/>
        <end position="573"/>
    </location>
</feature>
<feature type="compositionally biased region" description="Basic residues" evidence="11">
    <location>
        <begin position="57"/>
        <end position="78"/>
    </location>
</feature>
<dbReference type="GO" id="GO:0048188">
    <property type="term" value="C:Set1C/COMPASS complex"/>
    <property type="evidence" value="ECO:0007669"/>
    <property type="project" value="InterPro"/>
</dbReference>
<organism evidence="13 14">
    <name type="scientific">Bursaphelenchus xylophilus</name>
    <name type="common">Pinewood nematode worm</name>
    <name type="synonym">Aphelenchoides xylophilus</name>
    <dbReference type="NCBI Taxonomy" id="6326"/>
    <lineage>
        <taxon>Eukaryota</taxon>
        <taxon>Metazoa</taxon>
        <taxon>Ecdysozoa</taxon>
        <taxon>Nematoda</taxon>
        <taxon>Chromadorea</taxon>
        <taxon>Rhabditida</taxon>
        <taxon>Tylenchina</taxon>
        <taxon>Tylenchomorpha</taxon>
        <taxon>Aphelenchoidea</taxon>
        <taxon>Aphelenchoididae</taxon>
        <taxon>Bursaphelenchus</taxon>
    </lineage>
</organism>
<feature type="compositionally biased region" description="Basic residues" evidence="11">
    <location>
        <begin position="180"/>
        <end position="193"/>
    </location>
</feature>
<keyword evidence="2" id="KW-0479">Metal-binding</keyword>
<feature type="compositionally biased region" description="Acidic residues" evidence="11">
    <location>
        <begin position="843"/>
        <end position="857"/>
    </location>
</feature>
<dbReference type="PANTHER" id="PTHR46174:SF1">
    <property type="entry name" value="CXXC-TYPE ZINC FINGER PROTEIN 1"/>
    <property type="match status" value="1"/>
</dbReference>
<dbReference type="OrthoDB" id="419183at2759"/>
<dbReference type="InterPro" id="IPR037869">
    <property type="entry name" value="Spp1/CFP1"/>
</dbReference>
<dbReference type="PROSITE" id="PS51058">
    <property type="entry name" value="ZF_CXXC"/>
    <property type="match status" value="1"/>
</dbReference>
<dbReference type="Pfam" id="PF12269">
    <property type="entry name" value="CpG_bind_C"/>
    <property type="match status" value="1"/>
</dbReference>
<evidence type="ECO:0000256" key="8">
    <source>
        <dbReference type="ARBA" id="ARBA00023242"/>
    </source>
</evidence>
<dbReference type="AlphaFoldDB" id="A0A7I8XEB4"/>
<keyword evidence="8" id="KW-0539">Nucleus</keyword>
<keyword evidence="4" id="KW-0862">Zinc</keyword>
<dbReference type="GO" id="GO:0003677">
    <property type="term" value="F:DNA binding"/>
    <property type="evidence" value="ECO:0007669"/>
    <property type="project" value="UniProtKB-KW"/>
</dbReference>
<evidence type="ECO:0000256" key="4">
    <source>
        <dbReference type="ARBA" id="ARBA00022833"/>
    </source>
</evidence>
<feature type="region of interest" description="Disordered" evidence="11">
    <location>
        <begin position="842"/>
        <end position="902"/>
    </location>
</feature>
<proteinExistence type="predicted"/>
<evidence type="ECO:0000256" key="10">
    <source>
        <dbReference type="PROSITE-ProRule" id="PRU00509"/>
    </source>
</evidence>
<feature type="region of interest" description="Disordered" evidence="11">
    <location>
        <begin position="85"/>
        <end position="104"/>
    </location>
</feature>
<feature type="compositionally biased region" description="Polar residues" evidence="11">
    <location>
        <begin position="769"/>
        <end position="779"/>
    </location>
</feature>
<reference evidence="13" key="1">
    <citation type="submission" date="2020-09" db="EMBL/GenBank/DDBJ databases">
        <authorList>
            <person name="Kikuchi T."/>
        </authorList>
    </citation>
    <scope>NUCLEOTIDE SEQUENCE</scope>
    <source>
        <strain evidence="13">Ka4C1</strain>
    </source>
</reference>
<feature type="region of interest" description="Disordered" evidence="11">
    <location>
        <begin position="162"/>
        <end position="193"/>
    </location>
</feature>
<evidence type="ECO:0000256" key="5">
    <source>
        <dbReference type="ARBA" id="ARBA00023015"/>
    </source>
</evidence>
<name>A0A7I8XEB4_BURXY</name>
<protein>
    <recommendedName>
        <fullName evidence="9">CXXC-type zinc finger protein 1</fullName>
    </recommendedName>
</protein>
<feature type="region of interest" description="Disordered" evidence="11">
    <location>
        <begin position="51"/>
        <end position="78"/>
    </location>
</feature>
<accession>A0A7I8XEB4</accession>
<comment type="subcellular location">
    <subcellularLocation>
        <location evidence="1">Nucleus</location>
    </subcellularLocation>
</comment>
<dbReference type="Proteomes" id="UP000582659">
    <property type="component" value="Unassembled WGS sequence"/>
</dbReference>
<feature type="compositionally biased region" description="Basic residues" evidence="11">
    <location>
        <begin position="85"/>
        <end position="101"/>
    </location>
</feature>
<gene>
    <name evidence="13" type="ORF">BXYJ_LOCUS7970</name>
</gene>
<feature type="domain" description="CXXC-type" evidence="12">
    <location>
        <begin position="8"/>
        <end position="46"/>
    </location>
</feature>
<evidence type="ECO:0000256" key="11">
    <source>
        <dbReference type="SAM" id="MobiDB-lite"/>
    </source>
</evidence>
<evidence type="ECO:0000256" key="6">
    <source>
        <dbReference type="ARBA" id="ARBA00023125"/>
    </source>
</evidence>
<keyword evidence="14" id="KW-1185">Reference proteome</keyword>
<comment type="caution">
    <text evidence="13">The sequence shown here is derived from an EMBL/GenBank/DDBJ whole genome shotgun (WGS) entry which is preliminary data.</text>
</comment>
<dbReference type="InterPro" id="IPR022056">
    <property type="entry name" value="CpG-bd_C"/>
</dbReference>
<evidence type="ECO:0000256" key="2">
    <source>
        <dbReference type="ARBA" id="ARBA00022723"/>
    </source>
</evidence>
<evidence type="ECO:0000313" key="13">
    <source>
        <dbReference type="EMBL" id="CAD5224291.1"/>
    </source>
</evidence>
<dbReference type="EMBL" id="CAJFDI010000004">
    <property type="protein sequence ID" value="CAD5224291.1"/>
    <property type="molecule type" value="Genomic_DNA"/>
</dbReference>
<evidence type="ECO:0000256" key="3">
    <source>
        <dbReference type="ARBA" id="ARBA00022771"/>
    </source>
</evidence>
<dbReference type="GO" id="GO:0008270">
    <property type="term" value="F:zinc ion binding"/>
    <property type="evidence" value="ECO:0007669"/>
    <property type="project" value="UniProtKB-KW"/>
</dbReference>